<reference evidence="1" key="1">
    <citation type="submission" date="2023-06" db="EMBL/GenBank/DDBJ databases">
        <authorList>
            <person name="Jiang Y."/>
            <person name="Liu Q."/>
        </authorList>
    </citation>
    <scope>NUCLEOTIDE SEQUENCE</scope>
    <source>
        <strain evidence="1">CGMCC 1.12090</strain>
    </source>
</reference>
<protein>
    <submittedName>
        <fullName evidence="1">Uncharacterized protein</fullName>
    </submittedName>
</protein>
<comment type="caution">
    <text evidence="1">The sequence shown here is derived from an EMBL/GenBank/DDBJ whole genome shotgun (WGS) entry which is preliminary data.</text>
</comment>
<keyword evidence="2" id="KW-1185">Reference proteome</keyword>
<dbReference type="Proteomes" id="UP001169027">
    <property type="component" value="Unassembled WGS sequence"/>
</dbReference>
<dbReference type="EMBL" id="JAUKVY010000006">
    <property type="protein sequence ID" value="MDO1532813.1"/>
    <property type="molecule type" value="Genomic_DNA"/>
</dbReference>
<proteinExistence type="predicted"/>
<evidence type="ECO:0000313" key="1">
    <source>
        <dbReference type="EMBL" id="MDO1532813.1"/>
    </source>
</evidence>
<organism evidence="1 2">
    <name type="scientific">Variovorax ginsengisoli</name>
    <dbReference type="NCBI Taxonomy" id="363844"/>
    <lineage>
        <taxon>Bacteria</taxon>
        <taxon>Pseudomonadati</taxon>
        <taxon>Pseudomonadota</taxon>
        <taxon>Betaproteobacteria</taxon>
        <taxon>Burkholderiales</taxon>
        <taxon>Comamonadaceae</taxon>
        <taxon>Variovorax</taxon>
    </lineage>
</organism>
<gene>
    <name evidence="1" type="ORF">Q2T77_10975</name>
</gene>
<accession>A0ABT8S1K2</accession>
<sequence length="52" mass="5504">MVKPPVMSGGAGVSAHRRMVIGILASEIMRNMALIGVRSPAEVGRRNLFAPT</sequence>
<name>A0ABT8S1K2_9BURK</name>
<dbReference type="RefSeq" id="WP_301808045.1">
    <property type="nucleotide sequence ID" value="NZ_JAUJZH010000006.1"/>
</dbReference>
<evidence type="ECO:0000313" key="2">
    <source>
        <dbReference type="Proteomes" id="UP001169027"/>
    </source>
</evidence>